<proteinExistence type="predicted"/>
<organism evidence="1 2">
    <name type="scientific">Eragrostis curvula</name>
    <name type="common">weeping love grass</name>
    <dbReference type="NCBI Taxonomy" id="38414"/>
    <lineage>
        <taxon>Eukaryota</taxon>
        <taxon>Viridiplantae</taxon>
        <taxon>Streptophyta</taxon>
        <taxon>Embryophyta</taxon>
        <taxon>Tracheophyta</taxon>
        <taxon>Spermatophyta</taxon>
        <taxon>Magnoliopsida</taxon>
        <taxon>Liliopsida</taxon>
        <taxon>Poales</taxon>
        <taxon>Poaceae</taxon>
        <taxon>PACMAD clade</taxon>
        <taxon>Chloridoideae</taxon>
        <taxon>Eragrostideae</taxon>
        <taxon>Eragrostidinae</taxon>
        <taxon>Eragrostis</taxon>
    </lineage>
</organism>
<dbReference type="AlphaFoldDB" id="A0A5J9U5M1"/>
<protein>
    <recommendedName>
        <fullName evidence="3">Endonuclease/exonuclease/phosphatase domain-containing protein</fullName>
    </recommendedName>
</protein>
<dbReference type="EMBL" id="RWGY01000029">
    <property type="protein sequence ID" value="TVU18767.1"/>
    <property type="molecule type" value="Genomic_DNA"/>
</dbReference>
<evidence type="ECO:0000313" key="1">
    <source>
        <dbReference type="EMBL" id="TVU18767.1"/>
    </source>
</evidence>
<evidence type="ECO:0000313" key="2">
    <source>
        <dbReference type="Proteomes" id="UP000324897"/>
    </source>
</evidence>
<evidence type="ECO:0008006" key="3">
    <source>
        <dbReference type="Google" id="ProtNLM"/>
    </source>
</evidence>
<reference evidence="1 2" key="1">
    <citation type="journal article" date="2019" name="Sci. Rep.">
        <title>A high-quality genome of Eragrostis curvula grass provides insights into Poaceae evolution and supports new strategies to enhance forage quality.</title>
        <authorList>
            <person name="Carballo J."/>
            <person name="Santos B.A.C.M."/>
            <person name="Zappacosta D."/>
            <person name="Garbus I."/>
            <person name="Selva J.P."/>
            <person name="Gallo C.A."/>
            <person name="Diaz A."/>
            <person name="Albertini E."/>
            <person name="Caccamo M."/>
            <person name="Echenique V."/>
        </authorList>
    </citation>
    <scope>NUCLEOTIDE SEQUENCE [LARGE SCALE GENOMIC DNA]</scope>
    <source>
        <strain evidence="2">cv. Victoria</strain>
        <tissue evidence="1">Leaf</tissue>
    </source>
</reference>
<sequence length="87" mass="9546">MSTLFRNTSLTSAIRAKSDHTPIILALSTNIPKPGTFRFENAWLHHHDFLPTVIPAWHAVPWDGDAAGVLAASFKAVRCAAKHCILD</sequence>
<dbReference type="Gramene" id="TVU18767">
    <property type="protein sequence ID" value="TVU18767"/>
    <property type="gene ID" value="EJB05_34880"/>
</dbReference>
<gene>
    <name evidence="1" type="ORF">EJB05_34880</name>
</gene>
<dbReference type="Proteomes" id="UP000324897">
    <property type="component" value="Chromosome 7"/>
</dbReference>
<name>A0A5J9U5M1_9POAL</name>
<dbReference type="OrthoDB" id="1748430at2759"/>
<comment type="caution">
    <text evidence="1">The sequence shown here is derived from an EMBL/GenBank/DDBJ whole genome shotgun (WGS) entry which is preliminary data.</text>
</comment>
<feature type="non-terminal residue" evidence="1">
    <location>
        <position position="1"/>
    </location>
</feature>
<keyword evidence="2" id="KW-1185">Reference proteome</keyword>
<accession>A0A5J9U5M1</accession>